<dbReference type="AlphaFoldDB" id="A0A0F9FJQ9"/>
<feature type="non-terminal residue" evidence="2">
    <location>
        <position position="1"/>
    </location>
</feature>
<name>A0A0F9FJQ9_9ZZZZ</name>
<evidence type="ECO:0000313" key="2">
    <source>
        <dbReference type="EMBL" id="KKL78726.1"/>
    </source>
</evidence>
<sequence>TQTAKWEKASPDVRNIWITNQARPYKEWTPEAVDEWKEWDLSLENKGEVLVESTPAADIFIGGVDSGRMTPALIELAPGSYDISLEAPGYEKWTGKAFVKAGRTEEIRAELKPRDKTEREENMGYLSINTEPMGAIAIIDGTVQDYPTPTKVDLDAGTHDVVIRKKGYQDLQDTVEIAAGDTVRRDYVLEEKITEDVYRVFVNSSPSGGKILVDGYFSGQWSDGYVDLFPGVYDISVQKTGYLEAVQELEVP</sequence>
<dbReference type="InterPro" id="IPR013229">
    <property type="entry name" value="PEGA"/>
</dbReference>
<reference evidence="2" key="1">
    <citation type="journal article" date="2015" name="Nature">
        <title>Complex archaea that bridge the gap between prokaryotes and eukaryotes.</title>
        <authorList>
            <person name="Spang A."/>
            <person name="Saw J.H."/>
            <person name="Jorgensen S.L."/>
            <person name="Zaremba-Niedzwiedzka K."/>
            <person name="Martijn J."/>
            <person name="Lind A.E."/>
            <person name="van Eijk R."/>
            <person name="Schleper C."/>
            <person name="Guy L."/>
            <person name="Ettema T.J."/>
        </authorList>
    </citation>
    <scope>NUCLEOTIDE SEQUENCE</scope>
</reference>
<comment type="caution">
    <text evidence="2">The sequence shown here is derived from an EMBL/GenBank/DDBJ whole genome shotgun (WGS) entry which is preliminary data.</text>
</comment>
<accession>A0A0F9FJQ9</accession>
<dbReference type="PANTHER" id="PTHR36194">
    <property type="entry name" value="S-LAYER-LIKE PROTEIN"/>
    <property type="match status" value="1"/>
</dbReference>
<feature type="domain" description="PEGA" evidence="1">
    <location>
        <begin position="47"/>
        <end position="114"/>
    </location>
</feature>
<organism evidence="2">
    <name type="scientific">marine sediment metagenome</name>
    <dbReference type="NCBI Taxonomy" id="412755"/>
    <lineage>
        <taxon>unclassified sequences</taxon>
        <taxon>metagenomes</taxon>
        <taxon>ecological metagenomes</taxon>
    </lineage>
</organism>
<dbReference type="Pfam" id="PF08308">
    <property type="entry name" value="PEGA"/>
    <property type="match status" value="3"/>
</dbReference>
<gene>
    <name evidence="2" type="ORF">LCGC14_2021990</name>
</gene>
<protein>
    <recommendedName>
        <fullName evidence="1">PEGA domain-containing protein</fullName>
    </recommendedName>
</protein>
<evidence type="ECO:0000259" key="1">
    <source>
        <dbReference type="Pfam" id="PF08308"/>
    </source>
</evidence>
<dbReference type="PANTHER" id="PTHR36194:SF1">
    <property type="entry name" value="S-LAYER-LIKE PROTEIN"/>
    <property type="match status" value="1"/>
</dbReference>
<feature type="domain" description="PEGA" evidence="1">
    <location>
        <begin position="124"/>
        <end position="192"/>
    </location>
</feature>
<proteinExistence type="predicted"/>
<feature type="domain" description="PEGA" evidence="1">
    <location>
        <begin position="198"/>
        <end position="251"/>
    </location>
</feature>
<dbReference type="EMBL" id="LAZR01023368">
    <property type="protein sequence ID" value="KKL78726.1"/>
    <property type="molecule type" value="Genomic_DNA"/>
</dbReference>